<dbReference type="PROSITE" id="PS51935">
    <property type="entry name" value="NLPC_P60"/>
    <property type="match status" value="1"/>
</dbReference>
<feature type="signal peptide" evidence="6">
    <location>
        <begin position="1"/>
        <end position="23"/>
    </location>
</feature>
<gene>
    <name evidence="8" type="ORF">ACFOSX_06375</name>
</gene>
<dbReference type="PANTHER" id="PTHR47360:SF1">
    <property type="entry name" value="ENDOPEPTIDASE NLPC-RELATED"/>
    <property type="match status" value="1"/>
</dbReference>
<keyword evidence="4" id="KW-0378">Hydrolase</keyword>
<dbReference type="SUPFAM" id="SSF54001">
    <property type="entry name" value="Cysteine proteinases"/>
    <property type="match status" value="1"/>
</dbReference>
<dbReference type="EMBL" id="JBHSAT010000004">
    <property type="protein sequence ID" value="MFC3876854.1"/>
    <property type="molecule type" value="Genomic_DNA"/>
</dbReference>
<evidence type="ECO:0000259" key="7">
    <source>
        <dbReference type="PROSITE" id="PS51935"/>
    </source>
</evidence>
<dbReference type="RefSeq" id="WP_386098153.1">
    <property type="nucleotide sequence ID" value="NZ_JBHSAT010000004.1"/>
</dbReference>
<evidence type="ECO:0000256" key="6">
    <source>
        <dbReference type="SAM" id="SignalP"/>
    </source>
</evidence>
<keyword evidence="9" id="KW-1185">Reference proteome</keyword>
<dbReference type="Gene3D" id="3.90.1720.10">
    <property type="entry name" value="endopeptidase domain like (from Nostoc punctiforme)"/>
    <property type="match status" value="1"/>
</dbReference>
<keyword evidence="2" id="KW-0645">Protease</keyword>
<dbReference type="InterPro" id="IPR052062">
    <property type="entry name" value="Murein_DD/LD_carboxypeptidase"/>
</dbReference>
<evidence type="ECO:0000256" key="4">
    <source>
        <dbReference type="ARBA" id="ARBA00022801"/>
    </source>
</evidence>
<proteinExistence type="inferred from homology"/>
<dbReference type="Proteomes" id="UP001595812">
    <property type="component" value="Unassembled WGS sequence"/>
</dbReference>
<keyword evidence="3 6" id="KW-0732">Signal</keyword>
<evidence type="ECO:0000313" key="9">
    <source>
        <dbReference type="Proteomes" id="UP001595812"/>
    </source>
</evidence>
<keyword evidence="5" id="KW-0788">Thiol protease</keyword>
<dbReference type="Pfam" id="PF00877">
    <property type="entry name" value="NLPC_P60"/>
    <property type="match status" value="1"/>
</dbReference>
<dbReference type="PROSITE" id="PS51257">
    <property type="entry name" value="PROKAR_LIPOPROTEIN"/>
    <property type="match status" value="1"/>
</dbReference>
<evidence type="ECO:0000256" key="5">
    <source>
        <dbReference type="ARBA" id="ARBA00022807"/>
    </source>
</evidence>
<reference evidence="9" key="1">
    <citation type="journal article" date="2019" name="Int. J. Syst. Evol. Microbiol.">
        <title>The Global Catalogue of Microorganisms (GCM) 10K type strain sequencing project: providing services to taxonomists for standard genome sequencing and annotation.</title>
        <authorList>
            <consortium name="The Broad Institute Genomics Platform"/>
            <consortium name="The Broad Institute Genome Sequencing Center for Infectious Disease"/>
            <person name="Wu L."/>
            <person name="Ma J."/>
        </authorList>
    </citation>
    <scope>NUCLEOTIDE SEQUENCE [LARGE SCALE GENOMIC DNA]</scope>
    <source>
        <strain evidence="9">CECT 8979</strain>
    </source>
</reference>
<dbReference type="PANTHER" id="PTHR47360">
    <property type="entry name" value="MUREIN DD-ENDOPEPTIDASE MEPS/MUREIN LD-CARBOXYPEPTIDASE"/>
    <property type="match status" value="1"/>
</dbReference>
<sequence>MPQNLKSILFACLALTLFMSCGASKRNKVVVKKSRTETSKPTTVEPSSQAEDIIDVALSYEGTRYKYGGTTKKGMDCSGLIYTSFKSKDILMPRTTTDLSSHGDWVDVKKVIPGDLVFFATRKNSRKVNHVGIVTEVSSGDFSFIHASSSRGVMVSKLSDTYWYKAYVQARRVL</sequence>
<evidence type="ECO:0000256" key="1">
    <source>
        <dbReference type="ARBA" id="ARBA00007074"/>
    </source>
</evidence>
<protein>
    <submittedName>
        <fullName evidence="8">C40 family peptidase</fullName>
    </submittedName>
</protein>
<feature type="domain" description="NlpC/P60" evidence="7">
    <location>
        <begin position="47"/>
        <end position="174"/>
    </location>
</feature>
<name>A0ABV8AJW3_9FLAO</name>
<evidence type="ECO:0000256" key="3">
    <source>
        <dbReference type="ARBA" id="ARBA00022729"/>
    </source>
</evidence>
<dbReference type="InterPro" id="IPR000064">
    <property type="entry name" value="NLP_P60_dom"/>
</dbReference>
<feature type="chain" id="PRO_5045455911" evidence="6">
    <location>
        <begin position="24"/>
        <end position="174"/>
    </location>
</feature>
<evidence type="ECO:0000313" key="8">
    <source>
        <dbReference type="EMBL" id="MFC3876854.1"/>
    </source>
</evidence>
<comment type="similarity">
    <text evidence="1">Belongs to the peptidase C40 family.</text>
</comment>
<dbReference type="InterPro" id="IPR038765">
    <property type="entry name" value="Papain-like_cys_pep_sf"/>
</dbReference>
<comment type="caution">
    <text evidence="8">The sequence shown here is derived from an EMBL/GenBank/DDBJ whole genome shotgun (WGS) entry which is preliminary data.</text>
</comment>
<organism evidence="8 9">
    <name type="scientific">Winogradskyella maritima</name>
    <dbReference type="NCBI Taxonomy" id="1517766"/>
    <lineage>
        <taxon>Bacteria</taxon>
        <taxon>Pseudomonadati</taxon>
        <taxon>Bacteroidota</taxon>
        <taxon>Flavobacteriia</taxon>
        <taxon>Flavobacteriales</taxon>
        <taxon>Flavobacteriaceae</taxon>
        <taxon>Winogradskyella</taxon>
    </lineage>
</organism>
<evidence type="ECO:0000256" key="2">
    <source>
        <dbReference type="ARBA" id="ARBA00022670"/>
    </source>
</evidence>
<accession>A0ABV8AJW3</accession>